<name>A0ABR1DIW0_NECAM</name>
<evidence type="ECO:0000313" key="2">
    <source>
        <dbReference type="Proteomes" id="UP001303046"/>
    </source>
</evidence>
<dbReference type="Proteomes" id="UP001303046">
    <property type="component" value="Unassembled WGS sequence"/>
</dbReference>
<keyword evidence="2" id="KW-1185">Reference proteome</keyword>
<sequence>MEGTGPAISNWYAAVLAQSCQVNLSEGKEDVVNRLAALKIMKDRSLVESYVKGVASCLREKIERIGLEEQTFKTLEETAATVSSEAQGRIASINMANRIAQSNGYPAKVSHSNRSHATERRCHRVEQATKIPFCLPFISDDMSNAVRASLRQAGLQDSVRVVDIPPVNLKQQLVLNRAYDRLCETPNCIVCPSGRQGDCVVSGVIYLITCQLCGAEYIGETGRSLCIRVKEHLDGLVKSKTSSPLGAHRRQCHDNTPFKIAVTILARESDILARKTLEAFYITAKSPIMNRKEECIAVTNELAPYQDLCGGATLITGGPLTSRFRGYQGSDEGDDAETLARVKINNNLGSA</sequence>
<evidence type="ECO:0008006" key="3">
    <source>
        <dbReference type="Google" id="ProtNLM"/>
    </source>
</evidence>
<accession>A0ABR1DIW0</accession>
<gene>
    <name evidence="1" type="primary">Necator_chrIV.g15701</name>
    <name evidence="1" type="ORF">RB195_002406</name>
</gene>
<reference evidence="1 2" key="1">
    <citation type="submission" date="2023-08" db="EMBL/GenBank/DDBJ databases">
        <title>A Necator americanus chromosomal reference genome.</title>
        <authorList>
            <person name="Ilik V."/>
            <person name="Petrzelkova K.J."/>
            <person name="Pardy F."/>
            <person name="Fuh T."/>
            <person name="Niatou-Singa F.S."/>
            <person name="Gouil Q."/>
            <person name="Baker L."/>
            <person name="Ritchie M.E."/>
            <person name="Jex A.R."/>
            <person name="Gazzola D."/>
            <person name="Li H."/>
            <person name="Toshio Fujiwara R."/>
            <person name="Zhan B."/>
            <person name="Aroian R.V."/>
            <person name="Pafco B."/>
            <person name="Schwarz E.M."/>
        </authorList>
    </citation>
    <scope>NUCLEOTIDE SEQUENCE [LARGE SCALE GENOMIC DNA]</scope>
    <source>
        <strain evidence="1 2">Aroian</strain>
        <tissue evidence="1">Whole animal</tissue>
    </source>
</reference>
<evidence type="ECO:0000313" key="1">
    <source>
        <dbReference type="EMBL" id="KAK6750410.1"/>
    </source>
</evidence>
<comment type="caution">
    <text evidence="1">The sequence shown here is derived from an EMBL/GenBank/DDBJ whole genome shotgun (WGS) entry which is preliminary data.</text>
</comment>
<protein>
    <recommendedName>
        <fullName evidence="3">GIY-YIG domain-containing protein</fullName>
    </recommendedName>
</protein>
<dbReference type="EMBL" id="JAVFWL010000004">
    <property type="protein sequence ID" value="KAK6750410.1"/>
    <property type="molecule type" value="Genomic_DNA"/>
</dbReference>
<proteinExistence type="predicted"/>
<organism evidence="1 2">
    <name type="scientific">Necator americanus</name>
    <name type="common">Human hookworm</name>
    <dbReference type="NCBI Taxonomy" id="51031"/>
    <lineage>
        <taxon>Eukaryota</taxon>
        <taxon>Metazoa</taxon>
        <taxon>Ecdysozoa</taxon>
        <taxon>Nematoda</taxon>
        <taxon>Chromadorea</taxon>
        <taxon>Rhabditida</taxon>
        <taxon>Rhabditina</taxon>
        <taxon>Rhabditomorpha</taxon>
        <taxon>Strongyloidea</taxon>
        <taxon>Ancylostomatidae</taxon>
        <taxon>Bunostominae</taxon>
        <taxon>Necator</taxon>
    </lineage>
</organism>